<dbReference type="EMBL" id="SRPO01000017">
    <property type="protein sequence ID" value="KAG5948493.1"/>
    <property type="molecule type" value="Genomic_DNA"/>
</dbReference>
<evidence type="ECO:0000313" key="1">
    <source>
        <dbReference type="EMBL" id="KAG5948493.1"/>
    </source>
</evidence>
<name>A0A9P7SJW4_9HYPO</name>
<proteinExistence type="predicted"/>
<comment type="caution">
    <text evidence="1">The sequence shown here is derived from an EMBL/GenBank/DDBJ whole genome shotgun (WGS) entry which is preliminary data.</text>
</comment>
<reference evidence="1 2" key="1">
    <citation type="journal article" date="2020" name="bioRxiv">
        <title>Whole genome comparisons of ergot fungi reveals the divergence and evolution of species within the genus Claviceps are the result of varying mechanisms driving genome evolution and host range expansion.</title>
        <authorList>
            <person name="Wyka S.A."/>
            <person name="Mondo S.J."/>
            <person name="Liu M."/>
            <person name="Dettman J."/>
            <person name="Nalam V."/>
            <person name="Broders K.D."/>
        </authorList>
    </citation>
    <scope>NUCLEOTIDE SEQUENCE [LARGE SCALE GENOMIC DNA]</scope>
    <source>
        <strain evidence="1 2">CCC 1485</strain>
    </source>
</reference>
<dbReference type="Proteomes" id="UP000706124">
    <property type="component" value="Unassembled WGS sequence"/>
</dbReference>
<gene>
    <name evidence="1" type="ORF">E4U60_001641</name>
</gene>
<accession>A0A9P7SJW4</accession>
<dbReference type="AlphaFoldDB" id="A0A9P7SJW4"/>
<organism evidence="1 2">
    <name type="scientific">Claviceps pazoutovae</name>
    <dbReference type="NCBI Taxonomy" id="1649127"/>
    <lineage>
        <taxon>Eukaryota</taxon>
        <taxon>Fungi</taxon>
        <taxon>Dikarya</taxon>
        <taxon>Ascomycota</taxon>
        <taxon>Pezizomycotina</taxon>
        <taxon>Sordariomycetes</taxon>
        <taxon>Hypocreomycetidae</taxon>
        <taxon>Hypocreales</taxon>
        <taxon>Clavicipitaceae</taxon>
        <taxon>Claviceps</taxon>
    </lineage>
</organism>
<evidence type="ECO:0000313" key="2">
    <source>
        <dbReference type="Proteomes" id="UP000706124"/>
    </source>
</evidence>
<protein>
    <submittedName>
        <fullName evidence="1">Uncharacterized protein</fullName>
    </submittedName>
</protein>
<keyword evidence="2" id="KW-1185">Reference proteome</keyword>
<sequence>MRCDAVQVSVVPSARRQDGKAVRQQAVVAHLLKDSLHTDDLGGLKPCARIHGYGTAYTAFPFSYIYQKTIRRKPS</sequence>